<reference evidence="2" key="2">
    <citation type="submission" date="2015-03" db="EMBL/GenBank/DDBJ databases">
        <authorList>
            <person name="Chow C.-E.T."/>
            <person name="Winget D.M."/>
            <person name="White R.A.III."/>
            <person name="Hallam S.J."/>
            <person name="Suttle C.A."/>
        </authorList>
    </citation>
    <scope>NUCLEOTIDE SEQUENCE</scope>
    <source>
        <strain evidence="2">Oxic3_4</strain>
    </source>
</reference>
<accession>A0A0F7LCK7</accession>
<protein>
    <submittedName>
        <fullName evidence="2">Uncharacterized protein</fullName>
    </submittedName>
</protein>
<dbReference type="EMBL" id="KR029610">
    <property type="protein sequence ID" value="AKH48846.1"/>
    <property type="molecule type" value="Genomic_DNA"/>
</dbReference>
<reference evidence="2" key="1">
    <citation type="journal article" date="2015" name="Front. Microbiol.">
        <title>Combining genomic sequencing methods to explore viral diversity and reveal potential virus-host interactions.</title>
        <authorList>
            <person name="Chow C.E."/>
            <person name="Winget D.M."/>
            <person name="White R.A.III."/>
            <person name="Hallam S.J."/>
            <person name="Suttle C.A."/>
        </authorList>
    </citation>
    <scope>NUCLEOTIDE SEQUENCE</scope>
    <source>
        <strain evidence="2">Oxic3_4</strain>
    </source>
</reference>
<sequence length="59" mass="7006">MMQLLNTLIRLTWILAMQLHALRVLRWPMTLVLRFLMMTSVMLVSLMLMQLRSSLFGQL</sequence>
<name>A0A0F7LCK7_9VIRU</name>
<proteinExistence type="predicted"/>
<evidence type="ECO:0000256" key="1">
    <source>
        <dbReference type="SAM" id="Phobius"/>
    </source>
</evidence>
<keyword evidence="1" id="KW-0812">Transmembrane</keyword>
<organism evidence="2">
    <name type="scientific">uncultured marine virus</name>
    <dbReference type="NCBI Taxonomy" id="186617"/>
    <lineage>
        <taxon>Viruses</taxon>
        <taxon>environmental samples</taxon>
    </lineage>
</organism>
<keyword evidence="1" id="KW-0472">Membrane</keyword>
<feature type="transmembrane region" description="Helical" evidence="1">
    <location>
        <begin position="31"/>
        <end position="49"/>
    </location>
</feature>
<evidence type="ECO:0000313" key="2">
    <source>
        <dbReference type="EMBL" id="AKH48846.1"/>
    </source>
</evidence>
<keyword evidence="1" id="KW-1133">Transmembrane helix</keyword>